<proteinExistence type="predicted"/>
<dbReference type="Proteomes" id="UP001152797">
    <property type="component" value="Unassembled WGS sequence"/>
</dbReference>
<dbReference type="SUPFAM" id="SSF81324">
    <property type="entry name" value="Voltage-gated potassium channels"/>
    <property type="match status" value="1"/>
</dbReference>
<feature type="transmembrane region" description="Helical" evidence="5">
    <location>
        <begin position="227"/>
        <end position="246"/>
    </location>
</feature>
<evidence type="ECO:0000256" key="2">
    <source>
        <dbReference type="ARBA" id="ARBA00022692"/>
    </source>
</evidence>
<reference evidence="8" key="2">
    <citation type="submission" date="2024-04" db="EMBL/GenBank/DDBJ databases">
        <authorList>
            <person name="Chen Y."/>
            <person name="Shah S."/>
            <person name="Dougan E. K."/>
            <person name="Thang M."/>
            <person name="Chan C."/>
        </authorList>
    </citation>
    <scope>NUCLEOTIDE SEQUENCE [LARGE SCALE GENOMIC DNA]</scope>
</reference>
<dbReference type="InterPro" id="IPR043203">
    <property type="entry name" value="VGCC_Ca_Na"/>
</dbReference>
<dbReference type="EMBL" id="CAMXCT010004357">
    <property type="protein sequence ID" value="CAI4008690.1"/>
    <property type="molecule type" value="Genomic_DNA"/>
</dbReference>
<keyword evidence="3 5" id="KW-1133">Transmembrane helix</keyword>
<name>A0A9P1DEC6_9DINO</name>
<protein>
    <submittedName>
        <fullName evidence="9">Voltage-dependent R-type calcium channel subunit alpha-1E</fullName>
    </submittedName>
</protein>
<dbReference type="Gene3D" id="1.20.120.350">
    <property type="entry name" value="Voltage-gated potassium channels. Chain C"/>
    <property type="match status" value="1"/>
</dbReference>
<feature type="transmembrane region" description="Helical" evidence="5">
    <location>
        <begin position="376"/>
        <end position="394"/>
    </location>
</feature>
<keyword evidence="2 5" id="KW-0812">Transmembrane</keyword>
<evidence type="ECO:0000313" key="8">
    <source>
        <dbReference type="EMBL" id="CAL1162065.1"/>
    </source>
</evidence>
<feature type="transmembrane region" description="Helical" evidence="5">
    <location>
        <begin position="333"/>
        <end position="355"/>
    </location>
</feature>
<comment type="caution">
    <text evidence="7">The sequence shown here is derived from an EMBL/GenBank/DDBJ whole genome shotgun (WGS) entry which is preliminary data.</text>
</comment>
<evidence type="ECO:0000256" key="5">
    <source>
        <dbReference type="SAM" id="Phobius"/>
    </source>
</evidence>
<dbReference type="EMBL" id="CAMXCT030004357">
    <property type="protein sequence ID" value="CAL4796002.1"/>
    <property type="molecule type" value="Genomic_DNA"/>
</dbReference>
<evidence type="ECO:0000259" key="6">
    <source>
        <dbReference type="Pfam" id="PF00520"/>
    </source>
</evidence>
<accession>A0A9P1DEC6</accession>
<dbReference type="PANTHER" id="PTHR10037:SF62">
    <property type="entry name" value="SODIUM CHANNEL PROTEIN 60E"/>
    <property type="match status" value="1"/>
</dbReference>
<dbReference type="Gene3D" id="1.10.287.70">
    <property type="match status" value="1"/>
</dbReference>
<dbReference type="PANTHER" id="PTHR10037">
    <property type="entry name" value="VOLTAGE-GATED CATION CHANNEL CALCIUM AND SODIUM"/>
    <property type="match status" value="1"/>
</dbReference>
<sequence length="570" mass="63667">MEDLQLCLPAEEEMVEAPHQSRTARPGHLWSEDLREASESECARCTNLVWQCHLELVKKLDRHEKLLQQLLNRKLTVPSEASVVSVHSRTSNVSGVSRMKDALRSPRSVDSREAVDTVLSGNSPRLQTSSPNLFQSFTAFDLGLKADAHAAHTETSRRKYASLRMDQVLGASVLSSKEAIQKVQHVVLHPAFDVFFAVVVFVNAIFIGLEAQSNMSGNWLSPSTIRIANYSFAVAFTLELLGRILAGGRSFFYSEDCMWNYLDACIVITSIIEIVLDLVSEAQGASQNITGFKVFRIIRLSKVVKTVRLVRIVRFVLALRTLVTSIAHTLKALFWALTLLALIIYVFAILFAQAVHDASLDPDKAAEAIGEKYFRSLPEIMLTLFMSIAGGVSWEDVIYPLIEIDAMWAFFFLFFVAFTYFAVLNVVTGVFCQSAIENAQKDQAAVVQNILDNKESHLKKIRYLFTQLGADNTGAITYEMLNQHIRTPAVRIYFESLGLDVTDAWSFFKLLDSDGGKGTRGELMGMGKTTQLEKAINASNIACNKMIQSKHVVRASKVCRPLIWVHSWVL</sequence>
<dbReference type="EMBL" id="CAMXCT020004357">
    <property type="protein sequence ID" value="CAL1162065.1"/>
    <property type="molecule type" value="Genomic_DNA"/>
</dbReference>
<dbReference type="AlphaFoldDB" id="A0A9P1DEC6"/>
<feature type="domain" description="Ion transport" evidence="6">
    <location>
        <begin position="189"/>
        <end position="432"/>
    </location>
</feature>
<comment type="subcellular location">
    <subcellularLocation>
        <location evidence="1">Membrane</location>
        <topology evidence="1">Multi-pass membrane protein</topology>
    </subcellularLocation>
</comment>
<gene>
    <name evidence="7" type="ORF">C1SCF055_LOCUS34105</name>
</gene>
<organism evidence="7">
    <name type="scientific">Cladocopium goreaui</name>
    <dbReference type="NCBI Taxonomy" id="2562237"/>
    <lineage>
        <taxon>Eukaryota</taxon>
        <taxon>Sar</taxon>
        <taxon>Alveolata</taxon>
        <taxon>Dinophyceae</taxon>
        <taxon>Suessiales</taxon>
        <taxon>Symbiodiniaceae</taxon>
        <taxon>Cladocopium</taxon>
    </lineage>
</organism>
<evidence type="ECO:0000256" key="4">
    <source>
        <dbReference type="ARBA" id="ARBA00023136"/>
    </source>
</evidence>
<dbReference type="OrthoDB" id="431720at2759"/>
<dbReference type="Pfam" id="PF00520">
    <property type="entry name" value="Ion_trans"/>
    <property type="match status" value="1"/>
</dbReference>
<evidence type="ECO:0000256" key="3">
    <source>
        <dbReference type="ARBA" id="ARBA00022989"/>
    </source>
</evidence>
<evidence type="ECO:0000256" key="1">
    <source>
        <dbReference type="ARBA" id="ARBA00004141"/>
    </source>
</evidence>
<dbReference type="InterPro" id="IPR027359">
    <property type="entry name" value="Volt_channel_dom_sf"/>
</dbReference>
<keyword evidence="10" id="KW-1185">Reference proteome</keyword>
<reference evidence="7" key="1">
    <citation type="submission" date="2022-10" db="EMBL/GenBank/DDBJ databases">
        <authorList>
            <person name="Chen Y."/>
            <person name="Dougan E. K."/>
            <person name="Chan C."/>
            <person name="Rhodes N."/>
            <person name="Thang M."/>
        </authorList>
    </citation>
    <scope>NUCLEOTIDE SEQUENCE</scope>
</reference>
<evidence type="ECO:0000313" key="9">
    <source>
        <dbReference type="EMBL" id="CAL4796002.1"/>
    </source>
</evidence>
<evidence type="ECO:0000313" key="7">
    <source>
        <dbReference type="EMBL" id="CAI4008690.1"/>
    </source>
</evidence>
<feature type="transmembrane region" description="Helical" evidence="5">
    <location>
        <begin position="406"/>
        <end position="431"/>
    </location>
</feature>
<dbReference type="InterPro" id="IPR005821">
    <property type="entry name" value="Ion_trans_dom"/>
</dbReference>
<dbReference type="GO" id="GO:0005248">
    <property type="term" value="F:voltage-gated sodium channel activity"/>
    <property type="evidence" value="ECO:0007669"/>
    <property type="project" value="TreeGrafter"/>
</dbReference>
<keyword evidence="4 5" id="KW-0472">Membrane</keyword>
<feature type="transmembrane region" description="Helical" evidence="5">
    <location>
        <begin position="186"/>
        <end position="207"/>
    </location>
</feature>
<dbReference type="GO" id="GO:0001518">
    <property type="term" value="C:voltage-gated sodium channel complex"/>
    <property type="evidence" value="ECO:0007669"/>
    <property type="project" value="TreeGrafter"/>
</dbReference>
<evidence type="ECO:0000313" key="10">
    <source>
        <dbReference type="Proteomes" id="UP001152797"/>
    </source>
</evidence>